<accession>A0A9P4ILH2</accession>
<dbReference type="PANTHER" id="PTHR12184">
    <property type="entry name" value="UBIQUINOL-CYTOCHROME C REDUCTASE COMPLEX ASSEMBLY FACTOR 1 FAMILY MEMBER"/>
    <property type="match status" value="1"/>
</dbReference>
<feature type="region of interest" description="Disordered" evidence="2">
    <location>
        <begin position="21"/>
        <end position="75"/>
    </location>
</feature>
<reference evidence="4" key="1">
    <citation type="journal article" date="2020" name="Stud. Mycol.">
        <title>101 Dothideomycetes genomes: a test case for predicting lifestyles and emergence of pathogens.</title>
        <authorList>
            <person name="Haridas S."/>
            <person name="Albert R."/>
            <person name="Binder M."/>
            <person name="Bloem J."/>
            <person name="Labutti K."/>
            <person name="Salamov A."/>
            <person name="Andreopoulos B."/>
            <person name="Baker S."/>
            <person name="Barry K."/>
            <person name="Bills G."/>
            <person name="Bluhm B."/>
            <person name="Cannon C."/>
            <person name="Castanera R."/>
            <person name="Culley D."/>
            <person name="Daum C."/>
            <person name="Ezra D."/>
            <person name="Gonzalez J."/>
            <person name="Henrissat B."/>
            <person name="Kuo A."/>
            <person name="Liang C."/>
            <person name="Lipzen A."/>
            <person name="Lutzoni F."/>
            <person name="Magnuson J."/>
            <person name="Mondo S."/>
            <person name="Nolan M."/>
            <person name="Ohm R."/>
            <person name="Pangilinan J."/>
            <person name="Park H.-J."/>
            <person name="Ramirez L."/>
            <person name="Alfaro M."/>
            <person name="Sun H."/>
            <person name="Tritt A."/>
            <person name="Yoshinaga Y."/>
            <person name="Zwiers L.-H."/>
            <person name="Turgeon B."/>
            <person name="Goodwin S."/>
            <person name="Spatafora J."/>
            <person name="Crous P."/>
            <person name="Grigoriev I."/>
        </authorList>
    </citation>
    <scope>NUCLEOTIDE SEQUENCE</scope>
    <source>
        <strain evidence="4">CBS 133067</strain>
    </source>
</reference>
<evidence type="ECO:0000313" key="5">
    <source>
        <dbReference type="Proteomes" id="UP000799772"/>
    </source>
</evidence>
<organism evidence="4 5">
    <name type="scientific">Rhizodiscina lignyota</name>
    <dbReference type="NCBI Taxonomy" id="1504668"/>
    <lineage>
        <taxon>Eukaryota</taxon>
        <taxon>Fungi</taxon>
        <taxon>Dikarya</taxon>
        <taxon>Ascomycota</taxon>
        <taxon>Pezizomycotina</taxon>
        <taxon>Dothideomycetes</taxon>
        <taxon>Pleosporomycetidae</taxon>
        <taxon>Aulographales</taxon>
        <taxon>Rhizodiscinaceae</taxon>
        <taxon>Rhizodiscina</taxon>
    </lineage>
</organism>
<feature type="compositionally biased region" description="Low complexity" evidence="2">
    <location>
        <begin position="60"/>
        <end position="70"/>
    </location>
</feature>
<evidence type="ECO:0000256" key="1">
    <source>
        <dbReference type="ARBA" id="ARBA00006407"/>
    </source>
</evidence>
<dbReference type="GO" id="GO:0005739">
    <property type="term" value="C:mitochondrion"/>
    <property type="evidence" value="ECO:0007669"/>
    <property type="project" value="TreeGrafter"/>
</dbReference>
<dbReference type="PANTHER" id="PTHR12184:SF1">
    <property type="entry name" value="UBIQUINOL-CYTOCHROME-C REDUCTASE COMPLEX ASSEMBLY FACTOR 1"/>
    <property type="match status" value="1"/>
</dbReference>
<feature type="compositionally biased region" description="Polar residues" evidence="2">
    <location>
        <begin position="28"/>
        <end position="40"/>
    </location>
</feature>
<gene>
    <name evidence="4" type="ORF">NA57DRAFT_74209</name>
</gene>
<dbReference type="InterPro" id="IPR021150">
    <property type="entry name" value="Ubiq_cyt_c_chap"/>
</dbReference>
<dbReference type="Pfam" id="PF03981">
    <property type="entry name" value="Ubiq_cyt_C_chap"/>
    <property type="match status" value="1"/>
</dbReference>
<dbReference type="OrthoDB" id="10253878at2759"/>
<dbReference type="AlphaFoldDB" id="A0A9P4ILH2"/>
<comment type="caution">
    <text evidence="4">The sequence shown here is derived from an EMBL/GenBank/DDBJ whole genome shotgun (WGS) entry which is preliminary data.</text>
</comment>
<feature type="domain" description="Ubiquinol-cytochrome c chaperone" evidence="3">
    <location>
        <begin position="143"/>
        <end position="296"/>
    </location>
</feature>
<evidence type="ECO:0000259" key="3">
    <source>
        <dbReference type="Pfam" id="PF03981"/>
    </source>
</evidence>
<feature type="compositionally biased region" description="Basic and acidic residues" evidence="2">
    <location>
        <begin position="41"/>
        <end position="51"/>
    </location>
</feature>
<dbReference type="InterPro" id="IPR007129">
    <property type="entry name" value="Ubiqinol_cyt_c_chaperone_CPB3"/>
</dbReference>
<dbReference type="EMBL" id="ML978124">
    <property type="protein sequence ID" value="KAF2100607.1"/>
    <property type="molecule type" value="Genomic_DNA"/>
</dbReference>
<comment type="similarity">
    <text evidence="1">Belongs to the CBP3 family.</text>
</comment>
<dbReference type="GO" id="GO:0034551">
    <property type="term" value="P:mitochondrial respiratory chain complex III assembly"/>
    <property type="evidence" value="ECO:0007669"/>
    <property type="project" value="TreeGrafter"/>
</dbReference>
<sequence length="324" mass="37093">MASNYICRTCTRLLRRQRPFHAPLTHPRTYSAQSAATKPSESIHHRQHEEQPPQPKSPAEEASASEVAQEMGRIARPNRTIAEQIALDVRRRYGSTTETYVAYGGTEELYKECAMQADYTVPQAAEEGVEIPKNKYGEDVGTDLGLQPTFSTWAQITMLHMYLLTTRFRLFPADHVQKWNQHLTDHFFFHAETRMETLHRITARQIRNAYLKDLFVQWRGLTAAYDEGLVRGDAALAGAVWRNVWKAAGNETLGRGEVKREEEVDWVGVAMVVSWMRREVQRLDGMVDEQVTSGQVGWDSPEGEKSQVLMEHRLMSEPFEEDGR</sequence>
<name>A0A9P4ILH2_9PEZI</name>
<keyword evidence="5" id="KW-1185">Reference proteome</keyword>
<evidence type="ECO:0000313" key="4">
    <source>
        <dbReference type="EMBL" id="KAF2100607.1"/>
    </source>
</evidence>
<proteinExistence type="inferred from homology"/>
<evidence type="ECO:0000256" key="2">
    <source>
        <dbReference type="SAM" id="MobiDB-lite"/>
    </source>
</evidence>
<protein>
    <recommendedName>
        <fullName evidence="3">Ubiquinol-cytochrome c chaperone domain-containing protein</fullName>
    </recommendedName>
</protein>
<dbReference type="Proteomes" id="UP000799772">
    <property type="component" value="Unassembled WGS sequence"/>
</dbReference>